<dbReference type="Gene3D" id="3.90.180.10">
    <property type="entry name" value="Medium-chain alcohol dehydrogenases, catalytic domain"/>
    <property type="match status" value="1"/>
</dbReference>
<reference evidence="7 8" key="1">
    <citation type="submission" date="2010-01" db="EMBL/GenBank/DDBJ databases">
        <authorList>
            <person name="Muzny D."/>
            <person name="Qin X."/>
            <person name="Deng J."/>
            <person name="Jiang H."/>
            <person name="Liu Y."/>
            <person name="Qu J."/>
            <person name="Song X.-Z."/>
            <person name="Zhang L."/>
            <person name="Thornton R."/>
            <person name="Coyle M."/>
            <person name="Francisco L."/>
            <person name="Jackson L."/>
            <person name="Javaid M."/>
            <person name="Korchina V."/>
            <person name="Kovar C."/>
            <person name="Mata R."/>
            <person name="Mathew T."/>
            <person name="Ngo R."/>
            <person name="Nguyen L."/>
            <person name="Nguyen N."/>
            <person name="Okwuonu G."/>
            <person name="Ongeri F."/>
            <person name="Pham C."/>
            <person name="Simmons D."/>
            <person name="Wilczek-Boney K."/>
            <person name="Hale W."/>
            <person name="Jakkamsetti A."/>
            <person name="Pham P."/>
            <person name="Ruth R."/>
            <person name="San Lucas F."/>
            <person name="Warren J."/>
            <person name="Zhang J."/>
            <person name="Zhao Z."/>
            <person name="Zhou C."/>
            <person name="Zhu D."/>
            <person name="Lee S."/>
            <person name="Bess C."/>
            <person name="Blankenburg K."/>
            <person name="Forbes L."/>
            <person name="Fu Q."/>
            <person name="Gubbala S."/>
            <person name="Hirani K."/>
            <person name="Jayaseelan J.C."/>
            <person name="Lara F."/>
            <person name="Munidasa M."/>
            <person name="Palculict T."/>
            <person name="Patil S."/>
            <person name="Pu L.-L."/>
            <person name="Saada N."/>
            <person name="Tang L."/>
            <person name="Weissenberger G."/>
            <person name="Zhu Y."/>
            <person name="Hemphill L."/>
            <person name="Shang Y."/>
            <person name="Youmans B."/>
            <person name="Ayvaz T."/>
            <person name="Ross M."/>
            <person name="Santibanez J."/>
            <person name="Aqrawi P."/>
            <person name="Gross S."/>
            <person name="Joshi V."/>
            <person name="Fowler G."/>
            <person name="Nazareth L."/>
            <person name="Reid J."/>
            <person name="Worley K."/>
            <person name="Petrosino J."/>
            <person name="Highlander S."/>
            <person name="Gibbs R."/>
        </authorList>
    </citation>
    <scope>NUCLEOTIDE SEQUENCE [LARGE SCALE GENOMIC DNA]</scope>
    <source>
        <strain evidence="7 8">DSM 4582</strain>
    </source>
</reference>
<evidence type="ECO:0000256" key="3">
    <source>
        <dbReference type="ARBA" id="ARBA00022723"/>
    </source>
</evidence>
<name>D4E949_SEROD</name>
<comment type="caution">
    <text evidence="7">The sequence shown here is derived from an EMBL/GenBank/DDBJ whole genome shotgun (WGS) entry which is preliminary data.</text>
</comment>
<keyword evidence="5 7" id="KW-0560">Oxidoreductase</keyword>
<evidence type="ECO:0000256" key="2">
    <source>
        <dbReference type="ARBA" id="ARBA00008072"/>
    </source>
</evidence>
<feature type="domain" description="Alcohol dehydrogenase-like C-terminal" evidence="6">
    <location>
        <begin position="47"/>
        <end position="127"/>
    </location>
</feature>
<evidence type="ECO:0000256" key="1">
    <source>
        <dbReference type="ARBA" id="ARBA00001947"/>
    </source>
</evidence>
<dbReference type="PANTHER" id="PTHR43350:SF17">
    <property type="entry name" value="NAD-DEPENDENT ALCOHOL DEHYDROGENASE"/>
    <property type="match status" value="1"/>
</dbReference>
<organism evidence="7 8">
    <name type="scientific">Serratia odorifera DSM 4582</name>
    <dbReference type="NCBI Taxonomy" id="667129"/>
    <lineage>
        <taxon>Bacteria</taxon>
        <taxon>Pseudomonadati</taxon>
        <taxon>Pseudomonadota</taxon>
        <taxon>Gammaproteobacteria</taxon>
        <taxon>Enterobacterales</taxon>
        <taxon>Yersiniaceae</taxon>
        <taxon>Serratia</taxon>
    </lineage>
</organism>
<dbReference type="Proteomes" id="UP000005723">
    <property type="component" value="Unassembled WGS sequence"/>
</dbReference>
<protein>
    <submittedName>
        <fullName evidence="7">Oxidoreductase, zinc-binding dehydrogenase family protein</fullName>
        <ecNumber evidence="7">1.1.1.90</ecNumber>
    </submittedName>
</protein>
<dbReference type="PANTHER" id="PTHR43350">
    <property type="entry name" value="NAD-DEPENDENT ALCOHOL DEHYDROGENASE"/>
    <property type="match status" value="1"/>
</dbReference>
<evidence type="ECO:0000256" key="4">
    <source>
        <dbReference type="ARBA" id="ARBA00022833"/>
    </source>
</evidence>
<evidence type="ECO:0000259" key="6">
    <source>
        <dbReference type="Pfam" id="PF00107"/>
    </source>
</evidence>
<evidence type="ECO:0000256" key="5">
    <source>
        <dbReference type="ARBA" id="ARBA00023002"/>
    </source>
</evidence>
<dbReference type="InterPro" id="IPR013149">
    <property type="entry name" value="ADH-like_C"/>
</dbReference>
<evidence type="ECO:0000313" key="8">
    <source>
        <dbReference type="Proteomes" id="UP000005723"/>
    </source>
</evidence>
<dbReference type="AlphaFoldDB" id="D4E949"/>
<dbReference type="Pfam" id="PF00107">
    <property type="entry name" value="ADH_zinc_N"/>
    <property type="match status" value="1"/>
</dbReference>
<dbReference type="GO" id="GO:0018456">
    <property type="term" value="F:aryl-alcohol dehydrogenase (NAD+) activity"/>
    <property type="evidence" value="ECO:0007669"/>
    <property type="project" value="UniProtKB-EC"/>
</dbReference>
<dbReference type="EC" id="1.1.1.90" evidence="7"/>
<comment type="similarity">
    <text evidence="2">Belongs to the zinc-containing alcohol dehydrogenase family.</text>
</comment>
<keyword evidence="3" id="KW-0479">Metal-binding</keyword>
<sequence length="200" mass="21429">MVRVANTLPLATLAPLGCGLQTGAGTVLNSLNLQRGERLLVLGVGTVGLAAVMAARLRRATSIVALDSQARRLRLASELGATQTLQTAQRLQQLAPLDYVIDTTGNAALEKQALDRLRPGGTLVRLTGGGAMKLSHHRQIISVIQGDAVPQRFIPYLIAQWQAGHFPFDRLIDFYPFEAINQALAAARSGESIKAVLRFA</sequence>
<dbReference type="SUPFAM" id="SSF51735">
    <property type="entry name" value="NAD(P)-binding Rossmann-fold domains"/>
    <property type="match status" value="1"/>
</dbReference>
<keyword evidence="4" id="KW-0862">Zinc</keyword>
<dbReference type="InterPro" id="IPR036291">
    <property type="entry name" value="NAD(P)-bd_dom_sf"/>
</dbReference>
<dbReference type="HOGENOM" id="CLU_026673_14_3_6"/>
<dbReference type="STRING" id="667129.HMPREF0758_4699"/>
<dbReference type="Gene3D" id="3.40.50.720">
    <property type="entry name" value="NAD(P)-binding Rossmann-like Domain"/>
    <property type="match status" value="1"/>
</dbReference>
<keyword evidence="8" id="KW-1185">Reference proteome</keyword>
<evidence type="ECO:0000313" key="7">
    <source>
        <dbReference type="EMBL" id="EFE93815.1"/>
    </source>
</evidence>
<gene>
    <name evidence="7" type="ORF">HMPREF0758_4699</name>
</gene>
<accession>D4E949</accession>
<proteinExistence type="inferred from homology"/>
<dbReference type="EMBL" id="ADBY01000058">
    <property type="protein sequence ID" value="EFE93815.1"/>
    <property type="molecule type" value="Genomic_DNA"/>
</dbReference>
<dbReference type="GO" id="GO:0046872">
    <property type="term" value="F:metal ion binding"/>
    <property type="evidence" value="ECO:0007669"/>
    <property type="project" value="UniProtKB-KW"/>
</dbReference>
<comment type="cofactor">
    <cofactor evidence="1">
        <name>Zn(2+)</name>
        <dbReference type="ChEBI" id="CHEBI:29105"/>
    </cofactor>
</comment>